<accession>A0A3N4KEW5</accession>
<evidence type="ECO:0000256" key="1">
    <source>
        <dbReference type="ARBA" id="ARBA00007818"/>
    </source>
</evidence>
<comment type="similarity">
    <text evidence="1">Belongs to the UPF0587 family.</text>
</comment>
<dbReference type="InParanoid" id="A0A3N4KEW5"/>
<dbReference type="AlphaFoldDB" id="A0A3N4KEW5"/>
<dbReference type="PANTHER" id="PTHR12857">
    <property type="entry name" value="CXXC MOTIF CONTAINING ZINC BINDING PROTEIN"/>
    <property type="match status" value="1"/>
</dbReference>
<dbReference type="GO" id="GO:0008270">
    <property type="term" value="F:zinc ion binding"/>
    <property type="evidence" value="ECO:0007669"/>
    <property type="project" value="TreeGrafter"/>
</dbReference>
<dbReference type="Proteomes" id="UP000277580">
    <property type="component" value="Unassembled WGS sequence"/>
</dbReference>
<keyword evidence="2" id="KW-0479">Metal-binding</keyword>
<organism evidence="4 5">
    <name type="scientific">Morchella conica CCBAS932</name>
    <dbReference type="NCBI Taxonomy" id="1392247"/>
    <lineage>
        <taxon>Eukaryota</taxon>
        <taxon>Fungi</taxon>
        <taxon>Dikarya</taxon>
        <taxon>Ascomycota</taxon>
        <taxon>Pezizomycotina</taxon>
        <taxon>Pezizomycetes</taxon>
        <taxon>Pezizales</taxon>
        <taxon>Morchellaceae</taxon>
        <taxon>Morchella</taxon>
    </lineage>
</organism>
<protein>
    <submittedName>
        <fullName evidence="4">DUF866-domain-containing protein</fullName>
    </submittedName>
</protein>
<evidence type="ECO:0000313" key="5">
    <source>
        <dbReference type="Proteomes" id="UP000277580"/>
    </source>
</evidence>
<dbReference type="Pfam" id="PF05907">
    <property type="entry name" value="CXXC_Zn-b_euk"/>
    <property type="match status" value="1"/>
</dbReference>
<keyword evidence="3" id="KW-0862">Zinc</keyword>
<dbReference type="PANTHER" id="PTHR12857:SF0">
    <property type="entry name" value="CXXC MOTIF CONTAINING ZINC BINDING PROTEIN"/>
    <property type="match status" value="1"/>
</dbReference>
<reference evidence="4 5" key="1">
    <citation type="journal article" date="2018" name="Nat. Ecol. Evol.">
        <title>Pezizomycetes genomes reveal the molecular basis of ectomycorrhizal truffle lifestyle.</title>
        <authorList>
            <person name="Murat C."/>
            <person name="Payen T."/>
            <person name="Noel B."/>
            <person name="Kuo A."/>
            <person name="Morin E."/>
            <person name="Chen J."/>
            <person name="Kohler A."/>
            <person name="Krizsan K."/>
            <person name="Balestrini R."/>
            <person name="Da Silva C."/>
            <person name="Montanini B."/>
            <person name="Hainaut M."/>
            <person name="Levati E."/>
            <person name="Barry K.W."/>
            <person name="Belfiori B."/>
            <person name="Cichocki N."/>
            <person name="Clum A."/>
            <person name="Dockter R.B."/>
            <person name="Fauchery L."/>
            <person name="Guy J."/>
            <person name="Iotti M."/>
            <person name="Le Tacon F."/>
            <person name="Lindquist E.A."/>
            <person name="Lipzen A."/>
            <person name="Malagnac F."/>
            <person name="Mello A."/>
            <person name="Molinier V."/>
            <person name="Miyauchi S."/>
            <person name="Poulain J."/>
            <person name="Riccioni C."/>
            <person name="Rubini A."/>
            <person name="Sitrit Y."/>
            <person name="Splivallo R."/>
            <person name="Traeger S."/>
            <person name="Wang M."/>
            <person name="Zifcakova L."/>
            <person name="Wipf D."/>
            <person name="Zambonelli A."/>
            <person name="Paolocci F."/>
            <person name="Nowrousian M."/>
            <person name="Ottonello S."/>
            <person name="Baldrian P."/>
            <person name="Spatafora J.W."/>
            <person name="Henrissat B."/>
            <person name="Nagy L.G."/>
            <person name="Aury J.M."/>
            <person name="Wincker P."/>
            <person name="Grigoriev I.V."/>
            <person name="Bonfante P."/>
            <person name="Martin F.M."/>
        </authorList>
    </citation>
    <scope>NUCLEOTIDE SEQUENCE [LARGE SCALE GENOMIC DNA]</scope>
    <source>
        <strain evidence="4 5">CCBAS932</strain>
    </source>
</reference>
<evidence type="ECO:0000256" key="3">
    <source>
        <dbReference type="ARBA" id="ARBA00022833"/>
    </source>
</evidence>
<evidence type="ECO:0000313" key="4">
    <source>
        <dbReference type="EMBL" id="RPB09096.1"/>
    </source>
</evidence>
<dbReference type="OrthoDB" id="10248838at2759"/>
<dbReference type="SUPFAM" id="SSF141678">
    <property type="entry name" value="MAL13P1.257-like"/>
    <property type="match status" value="1"/>
</dbReference>
<evidence type="ECO:0000256" key="2">
    <source>
        <dbReference type="ARBA" id="ARBA00022723"/>
    </source>
</evidence>
<proteinExistence type="inferred from homology"/>
<keyword evidence="5" id="KW-1185">Reference proteome</keyword>
<dbReference type="InterPro" id="IPR008584">
    <property type="entry name" value="CXXC_Zn-binding_euk"/>
</dbReference>
<dbReference type="STRING" id="1392247.A0A3N4KEW5"/>
<dbReference type="EMBL" id="ML119155">
    <property type="protein sequence ID" value="RPB09096.1"/>
    <property type="molecule type" value="Genomic_DNA"/>
</dbReference>
<sequence>MLVLTLTADLSGVTNLRPDDTEDNPFYYMLKVQCTSCREVHEKTVGISRFDEREMSNSRGESNFVWKCKNCSRESSAMIRAAPKPYTQCSPPKKQNILEFECRGCEFKEFSAEGNWLAEGLESGTKFSEIDLTDEWFEYDEKAGEEVTIKDIKWEIRRG</sequence>
<name>A0A3N4KEW5_9PEZI</name>
<dbReference type="FunCoup" id="A0A3N4KEW5">
    <property type="interactions" value="563"/>
</dbReference>
<gene>
    <name evidence="4" type="ORF">P167DRAFT_538725</name>
</gene>